<feature type="active site" description="Proton acceptor" evidence="9 10">
    <location>
        <position position="109"/>
    </location>
</feature>
<keyword evidence="14" id="KW-0812">Transmembrane</keyword>
<feature type="binding site" evidence="11">
    <location>
        <begin position="191"/>
        <end position="194"/>
    </location>
    <ligand>
        <name>substrate</name>
    </ligand>
</feature>
<comment type="catalytic activity">
    <reaction evidence="9 12">
        <text>thymidine + ATP = dTMP + ADP + H(+)</text>
        <dbReference type="Rhea" id="RHEA:19129"/>
        <dbReference type="ChEBI" id="CHEBI:15378"/>
        <dbReference type="ChEBI" id="CHEBI:17748"/>
        <dbReference type="ChEBI" id="CHEBI:30616"/>
        <dbReference type="ChEBI" id="CHEBI:63528"/>
        <dbReference type="ChEBI" id="CHEBI:456216"/>
        <dbReference type="EC" id="2.7.1.21"/>
    </reaction>
</comment>
<keyword evidence="16" id="KW-1185">Reference proteome</keyword>
<comment type="caution">
    <text evidence="15">The sequence shown here is derived from an EMBL/GenBank/DDBJ whole genome shotgun (WGS) entry which is preliminary data.</text>
</comment>
<keyword evidence="8 9" id="KW-0067">ATP-binding</keyword>
<dbReference type="HOGENOM" id="CLU_064400_2_1_6"/>
<dbReference type="InterPro" id="IPR020633">
    <property type="entry name" value="Thymidine_kinase_CS"/>
</dbReference>
<evidence type="ECO:0000256" key="12">
    <source>
        <dbReference type="RuleBase" id="RU000544"/>
    </source>
</evidence>
<dbReference type="SUPFAM" id="SSF57716">
    <property type="entry name" value="Glucocorticoid receptor-like (DNA-binding domain)"/>
    <property type="match status" value="1"/>
</dbReference>
<keyword evidence="4 9" id="KW-0237">DNA synthesis</keyword>
<dbReference type="SUPFAM" id="SSF52540">
    <property type="entry name" value="P-loop containing nucleoside triphosphate hydrolases"/>
    <property type="match status" value="1"/>
</dbReference>
<keyword evidence="5 9" id="KW-0808">Transferase</keyword>
<dbReference type="GO" id="GO:0005829">
    <property type="term" value="C:cytosol"/>
    <property type="evidence" value="ECO:0007669"/>
    <property type="project" value="TreeGrafter"/>
</dbReference>
<comment type="similarity">
    <text evidence="1 9 13">Belongs to the thymidine kinase family.</text>
</comment>
<keyword evidence="3 9" id="KW-0963">Cytoplasm</keyword>
<protein>
    <recommendedName>
        <fullName evidence="2 9">Thymidine kinase</fullName>
        <ecNumber evidence="2 9">2.7.1.21</ecNumber>
    </recommendedName>
</protein>
<feature type="binding site" evidence="9">
    <location>
        <position position="168"/>
    </location>
    <ligand>
        <name>Zn(2+)</name>
        <dbReference type="ChEBI" id="CHEBI:29105"/>
    </ligand>
</feature>
<evidence type="ECO:0000256" key="8">
    <source>
        <dbReference type="ARBA" id="ARBA00022840"/>
    </source>
</evidence>
<dbReference type="PIRSF" id="PIRSF035805">
    <property type="entry name" value="TK_cell"/>
    <property type="match status" value="1"/>
</dbReference>
<dbReference type="GO" id="GO:0008270">
    <property type="term" value="F:zinc ion binding"/>
    <property type="evidence" value="ECO:0007669"/>
    <property type="project" value="UniProtKB-UniRule"/>
</dbReference>
<dbReference type="InterPro" id="IPR001267">
    <property type="entry name" value="Thymidine_kinase"/>
</dbReference>
<feature type="transmembrane region" description="Helical" evidence="14">
    <location>
        <begin position="12"/>
        <end position="29"/>
    </location>
</feature>
<feature type="binding site" evidence="9">
    <location>
        <position position="166"/>
    </location>
    <ligand>
        <name>Zn(2+)</name>
        <dbReference type="ChEBI" id="CHEBI:29105"/>
    </ligand>
</feature>
<comment type="subcellular location">
    <subcellularLocation>
        <location evidence="9">Cytoplasm</location>
    </subcellularLocation>
</comment>
<evidence type="ECO:0000313" key="16">
    <source>
        <dbReference type="Proteomes" id="UP000005723"/>
    </source>
</evidence>
<evidence type="ECO:0000256" key="14">
    <source>
        <dbReference type="SAM" id="Phobius"/>
    </source>
</evidence>
<comment type="subunit">
    <text evidence="9">Homotetramer.</text>
</comment>
<keyword evidence="7 9" id="KW-0418">Kinase</keyword>
<evidence type="ECO:0000256" key="7">
    <source>
        <dbReference type="ARBA" id="ARBA00022777"/>
    </source>
</evidence>
<feature type="binding site" evidence="9">
    <location>
        <position position="203"/>
    </location>
    <ligand>
        <name>Zn(2+)</name>
        <dbReference type="ChEBI" id="CHEBI:29105"/>
    </ligand>
</feature>
<gene>
    <name evidence="9 15" type="primary">tdk</name>
    <name evidence="15" type="ORF">HMPREF0758_3516</name>
</gene>
<dbReference type="PROSITE" id="PS00603">
    <property type="entry name" value="TK_CELLULAR_TYPE"/>
    <property type="match status" value="1"/>
</dbReference>
<evidence type="ECO:0000256" key="1">
    <source>
        <dbReference type="ARBA" id="ARBA00007587"/>
    </source>
</evidence>
<dbReference type="Gene3D" id="3.30.60.20">
    <property type="match status" value="1"/>
</dbReference>
<evidence type="ECO:0000313" key="15">
    <source>
        <dbReference type="EMBL" id="EFE94645.1"/>
    </source>
</evidence>
<sequence>MVHLLAESPTWMFLIPLELLAMAQLYFYYSAMNAGKSTALLQSSYNYQERGMRTLVFTAEIDHRFGVGKVSSRIGLSSQAQLYNNETALFAMINQEHQQQPVHCVLLDESQFLTKAQIEQLCDVVDQLDIPVLCYGLRTDFLGELFIGSQYLLAWADKLVELKTICHCGRKANRVLRLDENGQAMQAGEQVVIGGNESYVSVCRRHYKEAMHALD</sequence>
<dbReference type="EC" id="2.7.1.21" evidence="2 9"/>
<dbReference type="EMBL" id="ADBY01000051">
    <property type="protein sequence ID" value="EFE94645.1"/>
    <property type="molecule type" value="Genomic_DNA"/>
</dbReference>
<evidence type="ECO:0000256" key="10">
    <source>
        <dbReference type="PIRSR" id="PIRSR035805-1"/>
    </source>
</evidence>
<dbReference type="GO" id="GO:0071897">
    <property type="term" value="P:DNA biosynthetic process"/>
    <property type="evidence" value="ECO:0007669"/>
    <property type="project" value="UniProtKB-KW"/>
</dbReference>
<evidence type="ECO:0000256" key="4">
    <source>
        <dbReference type="ARBA" id="ARBA00022634"/>
    </source>
</evidence>
<dbReference type="GO" id="GO:0004797">
    <property type="term" value="F:thymidine kinase activity"/>
    <property type="evidence" value="ECO:0007669"/>
    <property type="project" value="UniProtKB-UniRule"/>
</dbReference>
<feature type="binding site" evidence="11">
    <location>
        <position position="199"/>
    </location>
    <ligand>
        <name>substrate</name>
    </ligand>
</feature>
<dbReference type="HAMAP" id="MF_00124">
    <property type="entry name" value="Thymidine_kinase"/>
    <property type="match status" value="1"/>
</dbReference>
<feature type="binding site" evidence="9">
    <location>
        <position position="206"/>
    </location>
    <ligand>
        <name>Zn(2+)</name>
        <dbReference type="ChEBI" id="CHEBI:29105"/>
    </ligand>
</feature>
<dbReference type="NCBIfam" id="NF003300">
    <property type="entry name" value="PRK04296.1-5"/>
    <property type="match status" value="1"/>
</dbReference>
<dbReference type="Gene3D" id="3.40.50.300">
    <property type="entry name" value="P-loop containing nucleotide triphosphate hydrolases"/>
    <property type="match status" value="1"/>
</dbReference>
<dbReference type="PANTHER" id="PTHR11441">
    <property type="entry name" value="THYMIDINE KINASE"/>
    <property type="match status" value="1"/>
</dbReference>
<dbReference type="Pfam" id="PF00265">
    <property type="entry name" value="TK"/>
    <property type="match status" value="1"/>
</dbReference>
<evidence type="ECO:0000256" key="3">
    <source>
        <dbReference type="ARBA" id="ARBA00022490"/>
    </source>
</evidence>
<dbReference type="AlphaFoldDB" id="D4E5R6"/>
<dbReference type="PANTHER" id="PTHR11441:SF0">
    <property type="entry name" value="THYMIDINE KINASE, CYTOSOLIC"/>
    <property type="match status" value="1"/>
</dbReference>
<reference evidence="15 16" key="1">
    <citation type="submission" date="2010-01" db="EMBL/GenBank/DDBJ databases">
        <authorList>
            <person name="Muzny D."/>
            <person name="Qin X."/>
            <person name="Deng J."/>
            <person name="Jiang H."/>
            <person name="Liu Y."/>
            <person name="Qu J."/>
            <person name="Song X.-Z."/>
            <person name="Zhang L."/>
            <person name="Thornton R."/>
            <person name="Coyle M."/>
            <person name="Francisco L."/>
            <person name="Jackson L."/>
            <person name="Javaid M."/>
            <person name="Korchina V."/>
            <person name="Kovar C."/>
            <person name="Mata R."/>
            <person name="Mathew T."/>
            <person name="Ngo R."/>
            <person name="Nguyen L."/>
            <person name="Nguyen N."/>
            <person name="Okwuonu G."/>
            <person name="Ongeri F."/>
            <person name="Pham C."/>
            <person name="Simmons D."/>
            <person name="Wilczek-Boney K."/>
            <person name="Hale W."/>
            <person name="Jakkamsetti A."/>
            <person name="Pham P."/>
            <person name="Ruth R."/>
            <person name="San Lucas F."/>
            <person name="Warren J."/>
            <person name="Zhang J."/>
            <person name="Zhao Z."/>
            <person name="Zhou C."/>
            <person name="Zhu D."/>
            <person name="Lee S."/>
            <person name="Bess C."/>
            <person name="Blankenburg K."/>
            <person name="Forbes L."/>
            <person name="Fu Q."/>
            <person name="Gubbala S."/>
            <person name="Hirani K."/>
            <person name="Jayaseelan J.C."/>
            <person name="Lara F."/>
            <person name="Munidasa M."/>
            <person name="Palculict T."/>
            <person name="Patil S."/>
            <person name="Pu L.-L."/>
            <person name="Saada N."/>
            <person name="Tang L."/>
            <person name="Weissenberger G."/>
            <person name="Zhu Y."/>
            <person name="Hemphill L."/>
            <person name="Shang Y."/>
            <person name="Youmans B."/>
            <person name="Ayvaz T."/>
            <person name="Ross M."/>
            <person name="Santibanez J."/>
            <person name="Aqrawi P."/>
            <person name="Gross S."/>
            <person name="Joshi V."/>
            <person name="Fowler G."/>
            <person name="Nazareth L."/>
            <person name="Reid J."/>
            <person name="Worley K."/>
            <person name="Petrosino J."/>
            <person name="Highlander S."/>
            <person name="Gibbs R."/>
        </authorList>
    </citation>
    <scope>NUCLEOTIDE SEQUENCE [LARGE SCALE GENOMIC DNA]</scope>
    <source>
        <strain evidence="15 16">DSM 4582</strain>
    </source>
</reference>
<proteinExistence type="inferred from homology"/>
<dbReference type="GO" id="GO:0046104">
    <property type="term" value="P:thymidine metabolic process"/>
    <property type="evidence" value="ECO:0007669"/>
    <property type="project" value="TreeGrafter"/>
</dbReference>
<evidence type="ECO:0000256" key="11">
    <source>
        <dbReference type="PIRSR" id="PIRSR035805-2"/>
    </source>
</evidence>
<evidence type="ECO:0000256" key="9">
    <source>
        <dbReference type="HAMAP-Rule" id="MF_00124"/>
    </source>
</evidence>
<name>D4E5R6_SEROD</name>
<keyword evidence="14" id="KW-1133">Transmembrane helix</keyword>
<keyword evidence="9" id="KW-0479">Metal-binding</keyword>
<accession>D4E5R6</accession>
<feature type="binding site" evidence="9">
    <location>
        <begin position="30"/>
        <end position="37"/>
    </location>
    <ligand>
        <name>ATP</name>
        <dbReference type="ChEBI" id="CHEBI:30616"/>
    </ligand>
</feature>
<organism evidence="15 16">
    <name type="scientific">Serratia odorifera DSM 4582</name>
    <dbReference type="NCBI Taxonomy" id="667129"/>
    <lineage>
        <taxon>Bacteria</taxon>
        <taxon>Pseudomonadati</taxon>
        <taxon>Pseudomonadota</taxon>
        <taxon>Gammaproteobacteria</taxon>
        <taxon>Enterobacterales</taxon>
        <taxon>Yersiniaceae</taxon>
        <taxon>Serratia</taxon>
    </lineage>
</organism>
<dbReference type="FunFam" id="3.40.50.300:FF:000323">
    <property type="entry name" value="Thymidine kinase"/>
    <property type="match status" value="1"/>
</dbReference>
<dbReference type="InterPro" id="IPR027417">
    <property type="entry name" value="P-loop_NTPase"/>
</dbReference>
<feature type="binding site" evidence="9">
    <location>
        <begin position="108"/>
        <end position="111"/>
    </location>
    <ligand>
        <name>ATP</name>
        <dbReference type="ChEBI" id="CHEBI:30616"/>
    </ligand>
</feature>
<dbReference type="STRING" id="667129.HMPREF0758_3516"/>
<evidence type="ECO:0000256" key="6">
    <source>
        <dbReference type="ARBA" id="ARBA00022741"/>
    </source>
</evidence>
<keyword evidence="6 9" id="KW-0547">Nucleotide-binding</keyword>
<keyword evidence="14" id="KW-0472">Membrane</keyword>
<evidence type="ECO:0000256" key="13">
    <source>
        <dbReference type="RuleBase" id="RU004165"/>
    </source>
</evidence>
<evidence type="ECO:0000256" key="2">
    <source>
        <dbReference type="ARBA" id="ARBA00012118"/>
    </source>
</evidence>
<keyword evidence="9" id="KW-0862">Zinc</keyword>
<dbReference type="GO" id="GO:0005524">
    <property type="term" value="F:ATP binding"/>
    <property type="evidence" value="ECO:0007669"/>
    <property type="project" value="UniProtKB-UniRule"/>
</dbReference>
<evidence type="ECO:0000256" key="5">
    <source>
        <dbReference type="ARBA" id="ARBA00022679"/>
    </source>
</evidence>
<dbReference type="Proteomes" id="UP000005723">
    <property type="component" value="Unassembled WGS sequence"/>
</dbReference>